<keyword evidence="3" id="KW-0274">FAD</keyword>
<accession>A0A9P3H754</accession>
<dbReference type="AlphaFoldDB" id="A0A9P3H754"/>
<dbReference type="Proteomes" id="UP000827284">
    <property type="component" value="Unassembled WGS sequence"/>
</dbReference>
<keyword evidence="6" id="KW-0472">Membrane</keyword>
<evidence type="ECO:0000256" key="6">
    <source>
        <dbReference type="SAM" id="Phobius"/>
    </source>
</evidence>
<dbReference type="GO" id="GO:0071949">
    <property type="term" value="F:FAD binding"/>
    <property type="evidence" value="ECO:0007669"/>
    <property type="project" value="InterPro"/>
</dbReference>
<feature type="compositionally biased region" description="Basic and acidic residues" evidence="5">
    <location>
        <begin position="450"/>
        <end position="460"/>
    </location>
</feature>
<feature type="region of interest" description="Disordered" evidence="5">
    <location>
        <begin position="448"/>
        <end position="472"/>
    </location>
</feature>
<evidence type="ECO:0000313" key="9">
    <source>
        <dbReference type="Proteomes" id="UP000827284"/>
    </source>
</evidence>
<evidence type="ECO:0000256" key="4">
    <source>
        <dbReference type="ARBA" id="ARBA00023002"/>
    </source>
</evidence>
<dbReference type="PRINTS" id="PR00420">
    <property type="entry name" value="RNGMNOXGNASE"/>
</dbReference>
<dbReference type="SUPFAM" id="SSF51905">
    <property type="entry name" value="FAD/NAD(P)-binding domain"/>
    <property type="match status" value="1"/>
</dbReference>
<keyword evidence="9" id="KW-1185">Reference proteome</keyword>
<evidence type="ECO:0000313" key="8">
    <source>
        <dbReference type="EMBL" id="GJJ71384.1"/>
    </source>
</evidence>
<evidence type="ECO:0000256" key="2">
    <source>
        <dbReference type="ARBA" id="ARBA00022630"/>
    </source>
</evidence>
<dbReference type="InterPro" id="IPR002938">
    <property type="entry name" value="FAD-bd"/>
</dbReference>
<dbReference type="Pfam" id="PF01494">
    <property type="entry name" value="FAD_binding_3"/>
    <property type="match status" value="2"/>
</dbReference>
<protein>
    <recommendedName>
        <fullName evidence="7">FAD-binding domain-containing protein</fullName>
    </recommendedName>
</protein>
<dbReference type="OrthoDB" id="655030at2759"/>
<dbReference type="PANTHER" id="PTHR47356">
    <property type="entry name" value="FAD-DEPENDENT MONOOXYGENASE ASQG-RELATED"/>
    <property type="match status" value="1"/>
</dbReference>
<proteinExistence type="inferred from homology"/>
<dbReference type="Gene3D" id="3.50.50.60">
    <property type="entry name" value="FAD/NAD(P)-binding domain"/>
    <property type="match status" value="1"/>
</dbReference>
<sequence length="472" mass="53241">MSLSDERLKPIVFIIGAGLSGLLLAILLDRADIPFRIFERASSVKPLGSVISIGPTILHVFDQLGLMDEMNKMSFPCPGITLFDGDMKKLGDVKTKREKDITGYESLVFSRPDFHEMMLRQVAPENISFNKKVLKVVEEEDKVTIHCSDNTAYECDIVVGADGAYSSIRQNMQRNLKEKGLLPKSDGESLIAGYNCMVGVSLPLDPEKYPVLKDDNDCHFESIIGSERHTWSVIAVPGRRVCWTLIVQFENPEVAKRQQFKNSEWGPEANAPMIKEFQGFRCPYGGTVGDLIDATPPELISKVYLEHKMFKTWFHGRSVLIGDACHKLLPALGQGAVNALQDATILANCLYDLEDNSQKSITAAFQSYYKQRYDFAKEAYDMSEVAAKVINGQKWHDRLVRNIMFNYLPDWVQQYSHEKRFLYRPQATFLPLVPYKGTGRVLPQLPSKRYTKEQEAKKTEQNAPDAGKAVVV</sequence>
<comment type="similarity">
    <text evidence="1">Belongs to the paxM FAD-dependent monooxygenase family.</text>
</comment>
<feature type="domain" description="FAD-binding" evidence="7">
    <location>
        <begin position="12"/>
        <end position="177"/>
    </location>
</feature>
<evidence type="ECO:0000256" key="3">
    <source>
        <dbReference type="ARBA" id="ARBA00022827"/>
    </source>
</evidence>
<dbReference type="GO" id="GO:0004497">
    <property type="term" value="F:monooxygenase activity"/>
    <property type="evidence" value="ECO:0007669"/>
    <property type="project" value="InterPro"/>
</dbReference>
<reference evidence="8" key="2">
    <citation type="journal article" date="2022" name="Microbiol. Resour. Announc.">
        <title>Whole-Genome Sequence of Entomortierella parvispora E1425, a Mucoromycotan Fungus Associated with Burkholderiaceae-Related Endosymbiotic Bacteria.</title>
        <authorList>
            <person name="Herlambang A."/>
            <person name="Guo Y."/>
            <person name="Takashima Y."/>
            <person name="Narisawa K."/>
            <person name="Ohta H."/>
            <person name="Nishizawa T."/>
        </authorList>
    </citation>
    <scope>NUCLEOTIDE SEQUENCE</scope>
    <source>
        <strain evidence="8">E1425</strain>
    </source>
</reference>
<feature type="transmembrane region" description="Helical" evidence="6">
    <location>
        <begin position="12"/>
        <end position="28"/>
    </location>
</feature>
<dbReference type="InterPro" id="IPR050562">
    <property type="entry name" value="FAD_mOase_fung"/>
</dbReference>
<evidence type="ECO:0000256" key="1">
    <source>
        <dbReference type="ARBA" id="ARBA00007992"/>
    </source>
</evidence>
<comment type="caution">
    <text evidence="8">The sequence shown here is derived from an EMBL/GenBank/DDBJ whole genome shotgun (WGS) entry which is preliminary data.</text>
</comment>
<evidence type="ECO:0000256" key="5">
    <source>
        <dbReference type="SAM" id="MobiDB-lite"/>
    </source>
</evidence>
<keyword evidence="6" id="KW-1133">Transmembrane helix</keyword>
<organism evidence="8 9">
    <name type="scientific">Entomortierella parvispora</name>
    <dbReference type="NCBI Taxonomy" id="205924"/>
    <lineage>
        <taxon>Eukaryota</taxon>
        <taxon>Fungi</taxon>
        <taxon>Fungi incertae sedis</taxon>
        <taxon>Mucoromycota</taxon>
        <taxon>Mortierellomycotina</taxon>
        <taxon>Mortierellomycetes</taxon>
        <taxon>Mortierellales</taxon>
        <taxon>Mortierellaceae</taxon>
        <taxon>Entomortierella</taxon>
    </lineage>
</organism>
<dbReference type="EMBL" id="BQFW01000005">
    <property type="protein sequence ID" value="GJJ71384.1"/>
    <property type="molecule type" value="Genomic_DNA"/>
</dbReference>
<dbReference type="PANTHER" id="PTHR47356:SF2">
    <property type="entry name" value="FAD-BINDING DOMAIN-CONTAINING PROTEIN-RELATED"/>
    <property type="match status" value="1"/>
</dbReference>
<dbReference type="InterPro" id="IPR036188">
    <property type="entry name" value="FAD/NAD-bd_sf"/>
</dbReference>
<keyword evidence="2" id="KW-0285">Flavoprotein</keyword>
<keyword evidence="6" id="KW-0812">Transmembrane</keyword>
<reference evidence="8" key="1">
    <citation type="submission" date="2021-11" db="EMBL/GenBank/DDBJ databases">
        <authorList>
            <person name="Herlambang A."/>
            <person name="Guo Y."/>
            <person name="Takashima Y."/>
            <person name="Nishizawa T."/>
        </authorList>
    </citation>
    <scope>NUCLEOTIDE SEQUENCE</scope>
    <source>
        <strain evidence="8">E1425</strain>
    </source>
</reference>
<feature type="domain" description="FAD-binding" evidence="7">
    <location>
        <begin position="296"/>
        <end position="381"/>
    </location>
</feature>
<gene>
    <name evidence="8" type="ORF">EMPS_03734</name>
</gene>
<evidence type="ECO:0000259" key="7">
    <source>
        <dbReference type="Pfam" id="PF01494"/>
    </source>
</evidence>
<name>A0A9P3H754_9FUNG</name>
<keyword evidence="4" id="KW-0560">Oxidoreductase</keyword>